<dbReference type="AlphaFoldDB" id="A0AAX2ZHP2"/>
<reference evidence="2 3" key="1">
    <citation type="journal article" date="2023" name="Int. J. Syst. Evol. Microbiol.">
        <title>Terrisporobacter hibernicus sp. nov., isolated from bovine faeces in Northern Ireland.</title>
        <authorList>
            <person name="Mitchell M."/>
            <person name="Nguyen S.V."/>
            <person name="Connor M."/>
            <person name="Fairley D.J."/>
            <person name="Donoghue O."/>
            <person name="Marshall H."/>
            <person name="Koolman L."/>
            <person name="McMullan G."/>
            <person name="Schaffer K.E."/>
            <person name="McGrath J.W."/>
            <person name="Fanning S."/>
        </authorList>
    </citation>
    <scope>NUCLEOTIDE SEQUENCE [LARGE SCALE GENOMIC DNA]</scope>
    <source>
        <strain evidence="2 3">MCA3</strain>
    </source>
</reference>
<gene>
    <name evidence="2" type="ORF">JW646_04655</name>
</gene>
<proteinExistence type="predicted"/>
<dbReference type="EMBL" id="CP081135">
    <property type="protein sequence ID" value="UEL48748.1"/>
    <property type="molecule type" value="Genomic_DNA"/>
</dbReference>
<sequence>MIEYRNYYYPNQLKNKKMVCPFHNDINPSFYVKENSSGGSFYKCFGCGESGTTIY</sequence>
<evidence type="ECO:0000259" key="1">
    <source>
        <dbReference type="Pfam" id="PF01807"/>
    </source>
</evidence>
<dbReference type="InterPro" id="IPR002694">
    <property type="entry name" value="Znf_CHC2"/>
</dbReference>
<name>A0AAX2ZHP2_9FIRM</name>
<organism evidence="2 3">
    <name type="scientific">Terrisporobacter hibernicus</name>
    <dbReference type="NCBI Taxonomy" id="2813371"/>
    <lineage>
        <taxon>Bacteria</taxon>
        <taxon>Bacillati</taxon>
        <taxon>Bacillota</taxon>
        <taxon>Clostridia</taxon>
        <taxon>Peptostreptococcales</taxon>
        <taxon>Peptostreptococcaceae</taxon>
        <taxon>Terrisporobacter</taxon>
    </lineage>
</organism>
<dbReference type="SUPFAM" id="SSF57783">
    <property type="entry name" value="Zinc beta-ribbon"/>
    <property type="match status" value="1"/>
</dbReference>
<evidence type="ECO:0000313" key="2">
    <source>
        <dbReference type="EMBL" id="UEL48748.1"/>
    </source>
</evidence>
<evidence type="ECO:0000313" key="3">
    <source>
        <dbReference type="Proteomes" id="UP001198983"/>
    </source>
</evidence>
<dbReference type="RefSeq" id="WP_228416769.1">
    <property type="nucleotide sequence ID" value="NZ_CP081135.1"/>
</dbReference>
<dbReference type="GO" id="GO:0003677">
    <property type="term" value="F:DNA binding"/>
    <property type="evidence" value="ECO:0007669"/>
    <property type="project" value="InterPro"/>
</dbReference>
<accession>A0AAX2ZHP2</accession>
<dbReference type="GO" id="GO:0006260">
    <property type="term" value="P:DNA replication"/>
    <property type="evidence" value="ECO:0007669"/>
    <property type="project" value="InterPro"/>
</dbReference>
<dbReference type="GO" id="GO:0008270">
    <property type="term" value="F:zinc ion binding"/>
    <property type="evidence" value="ECO:0007669"/>
    <property type="project" value="InterPro"/>
</dbReference>
<dbReference type="KEGG" id="tem:JW646_04655"/>
<keyword evidence="3" id="KW-1185">Reference proteome</keyword>
<feature type="domain" description="Zinc finger CHC2-type" evidence="1">
    <location>
        <begin position="14"/>
        <end position="54"/>
    </location>
</feature>
<dbReference type="InterPro" id="IPR036977">
    <property type="entry name" value="DNA_primase_Znf_CHC2"/>
</dbReference>
<dbReference type="Pfam" id="PF01807">
    <property type="entry name" value="Zn_ribbon_DnaG"/>
    <property type="match status" value="1"/>
</dbReference>
<protein>
    <recommendedName>
        <fullName evidence="1">Zinc finger CHC2-type domain-containing protein</fullName>
    </recommendedName>
</protein>
<dbReference type="Gene3D" id="3.90.580.10">
    <property type="entry name" value="Zinc finger, CHC2-type domain"/>
    <property type="match status" value="1"/>
</dbReference>
<dbReference type="GO" id="GO:0003899">
    <property type="term" value="F:DNA-directed RNA polymerase activity"/>
    <property type="evidence" value="ECO:0007669"/>
    <property type="project" value="InterPro"/>
</dbReference>
<dbReference type="Proteomes" id="UP001198983">
    <property type="component" value="Chromosome"/>
</dbReference>